<keyword evidence="1" id="KW-0812">Transmembrane</keyword>
<feature type="transmembrane region" description="Helical" evidence="1">
    <location>
        <begin position="298"/>
        <end position="319"/>
    </location>
</feature>
<gene>
    <name evidence="3" type="ORF">MGWOODY_XGa2693</name>
</gene>
<keyword evidence="1" id="KW-1133">Transmembrane helix</keyword>
<dbReference type="Pfam" id="PF07690">
    <property type="entry name" value="MFS_1"/>
    <property type="match status" value="1"/>
</dbReference>
<feature type="domain" description="Major facilitator superfamily (MFS) profile" evidence="2">
    <location>
        <begin position="11"/>
        <end position="384"/>
    </location>
</feature>
<protein>
    <submittedName>
        <fullName evidence="3">Oxalate/formate antiporter</fullName>
    </submittedName>
</protein>
<dbReference type="GO" id="GO:0022857">
    <property type="term" value="F:transmembrane transporter activity"/>
    <property type="evidence" value="ECO:0007669"/>
    <property type="project" value="InterPro"/>
</dbReference>
<dbReference type="Gene3D" id="1.20.1250.20">
    <property type="entry name" value="MFS general substrate transporter like domains"/>
    <property type="match status" value="2"/>
</dbReference>
<dbReference type="SUPFAM" id="SSF103473">
    <property type="entry name" value="MFS general substrate transporter"/>
    <property type="match status" value="1"/>
</dbReference>
<feature type="transmembrane region" description="Helical" evidence="1">
    <location>
        <begin position="249"/>
        <end position="268"/>
    </location>
</feature>
<feature type="transmembrane region" description="Helical" evidence="1">
    <location>
        <begin position="166"/>
        <end position="188"/>
    </location>
</feature>
<feature type="transmembrane region" description="Helical" evidence="1">
    <location>
        <begin position="79"/>
        <end position="98"/>
    </location>
</feature>
<dbReference type="InterPro" id="IPR050327">
    <property type="entry name" value="Proton-linked_MCT"/>
</dbReference>
<feature type="transmembrane region" description="Helical" evidence="1">
    <location>
        <begin position="136"/>
        <end position="160"/>
    </location>
</feature>
<feature type="transmembrane region" description="Helical" evidence="1">
    <location>
        <begin position="364"/>
        <end position="383"/>
    </location>
</feature>
<accession>A0A160TTH6</accession>
<dbReference type="InterPro" id="IPR011701">
    <property type="entry name" value="MFS"/>
</dbReference>
<name>A0A160TTH6_9ZZZZ</name>
<reference evidence="3" key="1">
    <citation type="submission" date="2015-10" db="EMBL/GenBank/DDBJ databases">
        <authorList>
            <person name="Gilbert D.G."/>
        </authorList>
    </citation>
    <scope>NUCLEOTIDE SEQUENCE</scope>
</reference>
<sequence>MTSDSYHISDRPLRFILAASLLTLSLGTVHGFSVLIEPLEDLFELGRTATSLFYSLSLVCLTIAVLFSPRLLHRWSPLTNSLITCSIGALGCGIAALADTPIVFAVGYGVLFGSANGLGYALALQLAAQAYPNRRGLTIGTVTALYGLGASFFAICTGLAPNDDKVGGAMVTLSVLLGLVLLVNALLLNRARTTQEATPSEQMGRRTLGLQIRLWIGYLTTCIAGLMVLGHAATILMHAGGTRQDATRVVFLVGATTAAGGLAAGWLNDRVGRRVLMIALPIFSAITLVSMTQVTGQLMILALGMTGAVYGATITIFPSSISRIFGLHGGVIVYGRIMTAWGLAGLVGPALAGMTYDITGSYSPALYIAAVGAIVAIWSINNID</sequence>
<evidence type="ECO:0000313" key="3">
    <source>
        <dbReference type="EMBL" id="CUS53004.1"/>
    </source>
</evidence>
<dbReference type="AlphaFoldDB" id="A0A160TTH6"/>
<dbReference type="InterPro" id="IPR020846">
    <property type="entry name" value="MFS_dom"/>
</dbReference>
<dbReference type="PANTHER" id="PTHR11360">
    <property type="entry name" value="MONOCARBOXYLATE TRANSPORTER"/>
    <property type="match status" value="1"/>
</dbReference>
<organism evidence="3">
    <name type="scientific">hydrothermal vent metagenome</name>
    <dbReference type="NCBI Taxonomy" id="652676"/>
    <lineage>
        <taxon>unclassified sequences</taxon>
        <taxon>metagenomes</taxon>
        <taxon>ecological metagenomes</taxon>
    </lineage>
</organism>
<dbReference type="InterPro" id="IPR036259">
    <property type="entry name" value="MFS_trans_sf"/>
</dbReference>
<keyword evidence="1" id="KW-0472">Membrane</keyword>
<feature type="transmembrane region" description="Helical" evidence="1">
    <location>
        <begin position="331"/>
        <end position="352"/>
    </location>
</feature>
<evidence type="ECO:0000259" key="2">
    <source>
        <dbReference type="PROSITE" id="PS50850"/>
    </source>
</evidence>
<feature type="transmembrane region" description="Helical" evidence="1">
    <location>
        <begin position="47"/>
        <end position="67"/>
    </location>
</feature>
<feature type="transmembrane region" description="Helical" evidence="1">
    <location>
        <begin position="275"/>
        <end position="292"/>
    </location>
</feature>
<feature type="transmembrane region" description="Helical" evidence="1">
    <location>
        <begin position="215"/>
        <end position="237"/>
    </location>
</feature>
<dbReference type="EMBL" id="CZRL01000094">
    <property type="protein sequence ID" value="CUS53004.1"/>
    <property type="molecule type" value="Genomic_DNA"/>
</dbReference>
<feature type="transmembrane region" description="Helical" evidence="1">
    <location>
        <begin position="104"/>
        <end position="124"/>
    </location>
</feature>
<evidence type="ECO:0000256" key="1">
    <source>
        <dbReference type="SAM" id="Phobius"/>
    </source>
</evidence>
<proteinExistence type="predicted"/>
<dbReference type="PROSITE" id="PS50850">
    <property type="entry name" value="MFS"/>
    <property type="match status" value="1"/>
</dbReference>